<keyword evidence="3 10" id="KW-0963">Cytoplasm</keyword>
<dbReference type="Pfam" id="PF00365">
    <property type="entry name" value="PFK"/>
    <property type="match status" value="1"/>
</dbReference>
<feature type="binding site" evidence="10">
    <location>
        <begin position="246"/>
        <end position="248"/>
    </location>
    <ligand>
        <name>substrate</name>
    </ligand>
</feature>
<dbReference type="Gene3D" id="1.10.10.480">
    <property type="entry name" value="Phosphofructokinase, domain 3"/>
    <property type="match status" value="1"/>
</dbReference>
<comment type="activity regulation">
    <text evidence="10">Non-allosteric.</text>
</comment>
<feature type="site" description="Important for catalytic activity and substrate specificity; stabilizes the transition state when the phosphoryl donor is PPi; prevents ATP from binding by mimicking the alpha-phosphate group of ATP" evidence="10">
    <location>
        <position position="172"/>
    </location>
</feature>
<keyword evidence="6 10" id="KW-0418">Kinase</keyword>
<dbReference type="PRINTS" id="PR00476">
    <property type="entry name" value="PHFRCTKINASE"/>
</dbReference>
<dbReference type="InterPro" id="IPR035966">
    <property type="entry name" value="PKF_sf"/>
</dbReference>
<comment type="subunit">
    <text evidence="10">Homodimer or monomer.</text>
</comment>
<feature type="binding site" evidence="10">
    <location>
        <position position="307"/>
    </location>
    <ligand>
        <name>substrate</name>
    </ligand>
</feature>
<dbReference type="EMBL" id="JAHDYR010000036">
    <property type="protein sequence ID" value="KAG9392625.1"/>
    <property type="molecule type" value="Genomic_DNA"/>
</dbReference>
<comment type="function">
    <text evidence="2 10">Catalyzes the phosphorylation of D-fructose 6-phosphate, the first committing step of glycolysis. Uses inorganic phosphate (PPi) as phosphoryl donor instead of ATP like common ATP-dependent phosphofructokinases (ATP-PFKs), which renders the reaction reversible, and can thus function both in glycolysis and gluconeogenesis. Consistently, PPi-PFK can replace the enzymes of both the forward (ATP-PFK) and reverse (fructose-bisphosphatase (FBPase)) reactions.</text>
</comment>
<sequence length="535" mass="58360">MTMQSLEDVRRAFKPNLPAVLTAKHHTVAETSRVVSVTTSIRSSFPSTSNMPFIRFEAGEGSDAVRPMRVGAVLSGGPAPGGHNVITGLYDSLKAFHPESRLYGFLNGPSGIVSNDHLLLDDETIARYRNQGGFDMLGSGRTKLETAEQFERVNATAKELELDGIVVIGGDDSNTNAAVMAEWFAANGSPLRVIGVPKTIDGDLKNEDIEVSFGFHTATRLYSELIGNVMKDARSGRKYWHFIRLMGRAASHVTLECALATHPNVVLISEEIFAKNQSLKDIVAYLADVVVARADKGKNYGVVVFPEGIVDNVPMLRSLIEELNDVTTGMDTASPALVTERLAPQSAETYTSLPDVVQEQLLLDRDSHGNIQISRIETEKLLIELLQRELEDRRDYKGSFDPMAHFFGYEGRAGLPSNFDCTYCYGLGVTASALVRGGHTGVMSALKGLHLPAEQWTPLGVPIVSMMHEEIRHGVPKPVIEKALVDLCGANFKRLEAERQAWEVEDKFVCAGPLQFEGATADYAPISVLIDSGCL</sequence>
<evidence type="ECO:0000256" key="9">
    <source>
        <dbReference type="ARBA" id="ARBA00048072"/>
    </source>
</evidence>
<feature type="binding site" evidence="10">
    <location>
        <begin position="238"/>
        <end position="239"/>
    </location>
    <ligand>
        <name>substrate</name>
        <note>ligand shared between dimeric partners</note>
    </ligand>
</feature>
<comment type="subcellular location">
    <subcellularLocation>
        <location evidence="10">Cytoplasm</location>
    </subcellularLocation>
</comment>
<evidence type="ECO:0000256" key="5">
    <source>
        <dbReference type="ARBA" id="ARBA00022723"/>
    </source>
</evidence>
<dbReference type="Gene3D" id="3.40.50.450">
    <property type="match status" value="1"/>
</dbReference>
<dbReference type="OrthoDB" id="537915at2759"/>
<organism evidence="12 13">
    <name type="scientific">Carpediemonas membranifera</name>
    <dbReference type="NCBI Taxonomy" id="201153"/>
    <lineage>
        <taxon>Eukaryota</taxon>
        <taxon>Metamonada</taxon>
        <taxon>Carpediemonas-like organisms</taxon>
        <taxon>Carpediemonas</taxon>
    </lineage>
</organism>
<comment type="cofactor">
    <cofactor evidence="1 10">
        <name>Mg(2+)</name>
        <dbReference type="ChEBI" id="CHEBI:18420"/>
    </cofactor>
</comment>
<dbReference type="InterPro" id="IPR022953">
    <property type="entry name" value="ATP_PFK"/>
</dbReference>
<comment type="similarity">
    <text evidence="10">Belongs to the phosphofructokinase type A (PFKA) family. PPi-dependent PFK group II subfamily. Clade 'Long' sub-subfamily.</text>
</comment>
<evidence type="ECO:0000256" key="8">
    <source>
        <dbReference type="ARBA" id="ARBA00023152"/>
    </source>
</evidence>
<keyword evidence="8 10" id="KW-0324">Glycolysis</keyword>
<protein>
    <recommendedName>
        <fullName evidence="10">Pyrophosphate--fructose 6-phosphate 1-phosphotransferase</fullName>
        <ecNumber evidence="10">2.7.1.90</ecNumber>
    </recommendedName>
    <alternativeName>
        <fullName evidence="10">6-phosphofructokinase, pyrophosphate dependent</fullName>
    </alternativeName>
    <alternativeName>
        <fullName evidence="10">PPi-dependent phosphofructokinase</fullName>
        <shortName evidence="10">PPi-PFK</shortName>
    </alternativeName>
    <alternativeName>
        <fullName evidence="10">Pyrophosphate-dependent 6-phosphofructose-1-kinase</fullName>
    </alternativeName>
</protein>
<comment type="pathway">
    <text evidence="10">Carbohydrate degradation; glycolysis; D-glyceraldehyde 3-phosphate and glycerone phosphate from D-glucose: step 3/4.</text>
</comment>
<feature type="site" description="Important for catalytic activity; stabilizes the transition state when the phosphoryl donor is PPi" evidence="10">
    <location>
        <position position="198"/>
    </location>
</feature>
<feature type="binding site" evidence="10">
    <location>
        <position position="171"/>
    </location>
    <ligand>
        <name>Mg(2+)</name>
        <dbReference type="ChEBI" id="CHEBI:18420"/>
        <note>catalytic</note>
    </ligand>
</feature>
<evidence type="ECO:0000256" key="7">
    <source>
        <dbReference type="ARBA" id="ARBA00022842"/>
    </source>
</evidence>
<evidence type="ECO:0000256" key="1">
    <source>
        <dbReference type="ARBA" id="ARBA00001946"/>
    </source>
</evidence>
<accession>A0A8J6AVI0</accession>
<evidence type="ECO:0000256" key="4">
    <source>
        <dbReference type="ARBA" id="ARBA00022679"/>
    </source>
</evidence>
<dbReference type="InterPro" id="IPR000023">
    <property type="entry name" value="Phosphofructokinase_dom"/>
</dbReference>
<dbReference type="GO" id="GO:0047334">
    <property type="term" value="F:diphosphate-fructose-6-phosphate 1-phosphotransferase activity"/>
    <property type="evidence" value="ECO:0007669"/>
    <property type="project" value="UniProtKB-EC"/>
</dbReference>
<dbReference type="InterPro" id="IPR011183">
    <property type="entry name" value="PfpB_PPi_PFK"/>
</dbReference>
<proteinExistence type="inferred from homology"/>
<dbReference type="GO" id="GO:0009749">
    <property type="term" value="P:response to glucose"/>
    <property type="evidence" value="ECO:0007669"/>
    <property type="project" value="TreeGrafter"/>
</dbReference>
<evidence type="ECO:0000256" key="10">
    <source>
        <dbReference type="HAMAP-Rule" id="MF_03185"/>
    </source>
</evidence>
<dbReference type="NCBIfam" id="TIGR02477">
    <property type="entry name" value="PFKA_PPi"/>
    <property type="match status" value="1"/>
</dbReference>
<dbReference type="Proteomes" id="UP000717585">
    <property type="component" value="Unassembled WGS sequence"/>
</dbReference>
<dbReference type="AlphaFoldDB" id="A0A8J6AVI0"/>
<dbReference type="SUPFAM" id="SSF53784">
    <property type="entry name" value="Phosphofructokinase"/>
    <property type="match status" value="1"/>
</dbReference>
<keyword evidence="4 10" id="KW-0808">Transferase</keyword>
<keyword evidence="5 10" id="KW-0479">Metal-binding</keyword>
<dbReference type="GO" id="GO:0006002">
    <property type="term" value="P:fructose 6-phosphate metabolic process"/>
    <property type="evidence" value="ECO:0007669"/>
    <property type="project" value="InterPro"/>
</dbReference>
<keyword evidence="13" id="KW-1185">Reference proteome</keyword>
<evidence type="ECO:0000256" key="3">
    <source>
        <dbReference type="ARBA" id="ARBA00022490"/>
    </source>
</evidence>
<dbReference type="NCBIfam" id="NF005482">
    <property type="entry name" value="PRK07085.1"/>
    <property type="match status" value="1"/>
</dbReference>
<keyword evidence="7 10" id="KW-0460">Magnesium</keyword>
<dbReference type="HAMAP" id="MF_01980">
    <property type="entry name" value="Phosphofructokinase_II_Long"/>
    <property type="match status" value="1"/>
</dbReference>
<name>A0A8J6AVI0_9EUKA</name>
<dbReference type="EC" id="2.7.1.90" evidence="10"/>
<evidence type="ECO:0000313" key="13">
    <source>
        <dbReference type="Proteomes" id="UP000717585"/>
    </source>
</evidence>
<dbReference type="PANTHER" id="PTHR43650">
    <property type="entry name" value="PYROPHOSPHATE--FRUCTOSE 6-PHOSPHATE 1-PHOSPHOTRANSFERASE"/>
    <property type="match status" value="1"/>
</dbReference>
<dbReference type="GO" id="GO:0046872">
    <property type="term" value="F:metal ion binding"/>
    <property type="evidence" value="ECO:0007669"/>
    <property type="project" value="UniProtKB-KW"/>
</dbReference>
<evidence type="ECO:0000256" key="2">
    <source>
        <dbReference type="ARBA" id="ARBA00003138"/>
    </source>
</evidence>
<dbReference type="UniPathway" id="UPA00109">
    <property type="reaction ID" value="UER00182"/>
</dbReference>
<feature type="binding site" evidence="10">
    <location>
        <begin position="409"/>
        <end position="412"/>
    </location>
    <ligand>
        <name>substrate</name>
    </ligand>
</feature>
<feature type="binding site" evidence="10">
    <location>
        <position position="77"/>
    </location>
    <ligand>
        <name>diphosphate</name>
        <dbReference type="ChEBI" id="CHEBI:33019"/>
    </ligand>
</feature>
<feature type="domain" description="Phosphofructokinase" evidence="11">
    <location>
        <begin position="69"/>
        <end position="432"/>
    </location>
</feature>
<evidence type="ECO:0000313" key="12">
    <source>
        <dbReference type="EMBL" id="KAG9392625.1"/>
    </source>
</evidence>
<dbReference type="PANTHER" id="PTHR43650:SF1">
    <property type="entry name" value="PYROPHOSPHATE--FRUCTOSE 6-PHOSPHATE 1-PHOSPHOTRANSFERASE SUBUNIT BETA 2"/>
    <property type="match status" value="1"/>
</dbReference>
<comment type="caution">
    <text evidence="12">The sequence shown here is derived from an EMBL/GenBank/DDBJ whole genome shotgun (WGS) entry which is preliminary data.</text>
</comment>
<comment type="caution">
    <text evidence="10">Lacks conserved residue(s) required for the propagation of feature annotation.</text>
</comment>
<feature type="active site" description="Proton acceptor" evidence="10">
    <location>
        <position position="201"/>
    </location>
</feature>
<evidence type="ECO:0000259" key="11">
    <source>
        <dbReference type="Pfam" id="PF00365"/>
    </source>
</evidence>
<evidence type="ECO:0000256" key="6">
    <source>
        <dbReference type="ARBA" id="ARBA00022777"/>
    </source>
</evidence>
<dbReference type="GO" id="GO:0005524">
    <property type="term" value="F:ATP binding"/>
    <property type="evidence" value="ECO:0007669"/>
    <property type="project" value="InterPro"/>
</dbReference>
<gene>
    <name evidence="12" type="ORF">J8273_6093</name>
</gene>
<dbReference type="Gene3D" id="3.40.50.460">
    <property type="entry name" value="Phosphofructokinase domain"/>
    <property type="match status" value="1"/>
</dbReference>
<dbReference type="GO" id="GO:0005829">
    <property type="term" value="C:cytosol"/>
    <property type="evidence" value="ECO:0007669"/>
    <property type="project" value="TreeGrafter"/>
</dbReference>
<comment type="catalytic activity">
    <reaction evidence="9 10">
        <text>beta-D-fructose 6-phosphate + diphosphate = beta-D-fructose 1,6-bisphosphate + phosphate + H(+)</text>
        <dbReference type="Rhea" id="RHEA:13613"/>
        <dbReference type="ChEBI" id="CHEBI:15378"/>
        <dbReference type="ChEBI" id="CHEBI:32966"/>
        <dbReference type="ChEBI" id="CHEBI:33019"/>
        <dbReference type="ChEBI" id="CHEBI:43474"/>
        <dbReference type="ChEBI" id="CHEBI:57634"/>
        <dbReference type="EC" id="2.7.1.90"/>
    </reaction>
</comment>
<reference evidence="12" key="1">
    <citation type="submission" date="2021-05" db="EMBL/GenBank/DDBJ databases">
        <title>A free-living protist that lacks canonical eukaryotic 1 DNA replication and segregation systems.</title>
        <authorList>
            <person name="Salas-Leiva D.E."/>
            <person name="Tromer E.C."/>
            <person name="Curtis B.A."/>
            <person name="Jerlstrom-Hultqvist J."/>
            <person name="Kolisko M."/>
            <person name="Yi Z."/>
            <person name="Salas-Leiva J.S."/>
            <person name="Gallot-Lavallee L."/>
            <person name="Kops G.J.P.L."/>
            <person name="Archibald J.M."/>
            <person name="Simpson A.G.B."/>
            <person name="Roger A.J."/>
        </authorList>
    </citation>
    <scope>NUCLEOTIDE SEQUENCE</scope>
    <source>
        <strain evidence="12">BICM</strain>
    </source>
</reference>
<feature type="binding site" evidence="10">
    <location>
        <begin position="199"/>
        <end position="201"/>
    </location>
    <ligand>
        <name>substrate</name>
    </ligand>
</feature>
<dbReference type="GO" id="GO:0003872">
    <property type="term" value="F:6-phosphofructokinase activity"/>
    <property type="evidence" value="ECO:0007669"/>
    <property type="project" value="UniProtKB-UniRule"/>
</dbReference>